<dbReference type="Proteomes" id="UP000029082">
    <property type="component" value="Unassembled WGS sequence"/>
</dbReference>
<reference evidence="3 4" key="1">
    <citation type="submission" date="2014-03" db="EMBL/GenBank/DDBJ databases">
        <title>Genomics of Bifidobacteria.</title>
        <authorList>
            <person name="Ventura M."/>
            <person name="Milani C."/>
            <person name="Lugli G.A."/>
        </authorList>
    </citation>
    <scope>NUCLEOTIDE SEQUENCE [LARGE SCALE GENOMIC DNA]</scope>
    <source>
        <strain evidence="3 4">DSM 21395</strain>
    </source>
</reference>
<keyword evidence="2" id="KW-0812">Transmembrane</keyword>
<dbReference type="OrthoDB" id="3243298at2"/>
<keyword evidence="2" id="KW-0472">Membrane</keyword>
<feature type="region of interest" description="Disordered" evidence="1">
    <location>
        <begin position="155"/>
        <end position="243"/>
    </location>
</feature>
<sequence length="504" mass="52664">MDYESVSGIALVAMLGIAMVGWLPRRTVDSMKRVIEHREDRFSSSLHLVDENTGTRFSDVRGHEGEGAAMQHTQSRDSGMAVQHVVRIRRMRRDAARRRRIIVVSLIALAVVVAVAAVLTPFSLWFVLIPCAMLVIVLALGVRASRHARQWEARVAARTRTQHPNTGQREATEASAREVERRRRAALAGGRPTDADSTEASSAGAAAADEARHRGVKHDGASVHRADGVDAAREPVRDEVPTSVMGQREIRRALRQARDHRSAATAAAAQAVAGSESPESATVAAQACKAAAGVVGTPQSKPISEQGVSARFLPHTVAVQPPAELVVEGPVAANEGEAADATDELGAVHPARALNAFDMAAQQDLISFSLGSAKDAAPTPSAEPESLEIKSTKQVATAHAVDVDPASAQPQAADRSKADHAQADRPAAAASSHAASTDAASSADQGPSSAAAPARSSARTPAKAAPLNSRAFHQGEVESAVDVPQATSDSLGADLEAVLARRAS</sequence>
<feature type="transmembrane region" description="Helical" evidence="2">
    <location>
        <begin position="125"/>
        <end position="144"/>
    </location>
</feature>
<comment type="caution">
    <text evidence="3">The sequence shown here is derived from an EMBL/GenBank/DDBJ whole genome shotgun (WGS) entry which is preliminary data.</text>
</comment>
<feature type="compositionally biased region" description="Low complexity" evidence="1">
    <location>
        <begin position="198"/>
        <end position="208"/>
    </location>
</feature>
<organism evidence="3 4">
    <name type="scientific">Bifidobacterium mongoliense DSM 21395</name>
    <dbReference type="NCBI Taxonomy" id="1437603"/>
    <lineage>
        <taxon>Bacteria</taxon>
        <taxon>Bacillati</taxon>
        <taxon>Actinomycetota</taxon>
        <taxon>Actinomycetes</taxon>
        <taxon>Bifidobacteriales</taxon>
        <taxon>Bifidobacteriaceae</taxon>
        <taxon>Bifidobacterium</taxon>
    </lineage>
</organism>
<gene>
    <name evidence="3" type="ORF">BMON_1067</name>
</gene>
<evidence type="ECO:0000256" key="1">
    <source>
        <dbReference type="SAM" id="MobiDB-lite"/>
    </source>
</evidence>
<feature type="transmembrane region" description="Helical" evidence="2">
    <location>
        <begin position="6"/>
        <end position="23"/>
    </location>
</feature>
<dbReference type="GeneID" id="93093910"/>
<dbReference type="EMBL" id="JGZE01000026">
    <property type="protein sequence ID" value="KFI74328.1"/>
    <property type="molecule type" value="Genomic_DNA"/>
</dbReference>
<feature type="region of interest" description="Disordered" evidence="1">
    <location>
        <begin position="373"/>
        <end position="492"/>
    </location>
</feature>
<feature type="transmembrane region" description="Helical" evidence="2">
    <location>
        <begin position="101"/>
        <end position="119"/>
    </location>
</feature>
<feature type="compositionally biased region" description="Low complexity" evidence="1">
    <location>
        <begin position="424"/>
        <end position="466"/>
    </location>
</feature>
<dbReference type="STRING" id="1437603.GCA_000771525_00664"/>
<evidence type="ECO:0000313" key="4">
    <source>
        <dbReference type="Proteomes" id="UP000029082"/>
    </source>
</evidence>
<protein>
    <submittedName>
        <fullName evidence="3">Membrane protein</fullName>
    </submittedName>
</protein>
<evidence type="ECO:0000313" key="3">
    <source>
        <dbReference type="EMBL" id="KFI74328.1"/>
    </source>
</evidence>
<dbReference type="AlphaFoldDB" id="A0A087BTH8"/>
<dbReference type="eggNOG" id="ENOG5032VSG">
    <property type="taxonomic scope" value="Bacteria"/>
</dbReference>
<name>A0A087BTH8_9BIFI</name>
<proteinExistence type="predicted"/>
<feature type="compositionally biased region" description="Basic and acidic residues" evidence="1">
    <location>
        <begin position="170"/>
        <end position="181"/>
    </location>
</feature>
<evidence type="ECO:0000256" key="2">
    <source>
        <dbReference type="SAM" id="Phobius"/>
    </source>
</evidence>
<dbReference type="RefSeq" id="WP_033511536.1">
    <property type="nucleotide sequence ID" value="NZ_JDUO01000002.1"/>
</dbReference>
<keyword evidence="4" id="KW-1185">Reference proteome</keyword>
<feature type="compositionally biased region" description="Basic and acidic residues" evidence="1">
    <location>
        <begin position="414"/>
        <end position="423"/>
    </location>
</feature>
<accession>A0A087BTH8</accession>
<keyword evidence="2" id="KW-1133">Transmembrane helix</keyword>
<feature type="compositionally biased region" description="Basic and acidic residues" evidence="1">
    <location>
        <begin position="209"/>
        <end position="240"/>
    </location>
</feature>